<dbReference type="InterPro" id="IPR024445">
    <property type="entry name" value="Tnp_ISXO2-like"/>
</dbReference>
<proteinExistence type="predicted"/>
<evidence type="ECO:0000313" key="2">
    <source>
        <dbReference type="EMBL" id="MDX5930239.1"/>
    </source>
</evidence>
<protein>
    <submittedName>
        <fullName evidence="2">IS1595 family transposase</fullName>
    </submittedName>
</protein>
<comment type="caution">
    <text evidence="2">The sequence shown here is derived from an EMBL/GenBank/DDBJ whole genome shotgun (WGS) entry which is preliminary data.</text>
</comment>
<evidence type="ECO:0000259" key="1">
    <source>
        <dbReference type="SMART" id="SM01126"/>
    </source>
</evidence>
<dbReference type="Pfam" id="PF12760">
    <property type="entry name" value="Zn_ribbon_IS1595"/>
    <property type="match status" value="1"/>
</dbReference>
<feature type="domain" description="ISXO2-like transposase" evidence="1">
    <location>
        <begin position="138"/>
        <end position="297"/>
    </location>
</feature>
<name>A0AAW9DM51_ACIAO</name>
<keyword evidence="3" id="KW-1185">Reference proteome</keyword>
<dbReference type="InterPro" id="IPR024442">
    <property type="entry name" value="Transposase_Zn_ribbon"/>
</dbReference>
<gene>
    <name evidence="2" type="ORF">SIL87_05590</name>
</gene>
<dbReference type="NCBIfam" id="NF033547">
    <property type="entry name" value="transpos_IS1595"/>
    <property type="match status" value="1"/>
</dbReference>
<dbReference type="Proteomes" id="UP001279553">
    <property type="component" value="Unassembled WGS sequence"/>
</dbReference>
<dbReference type="RefSeq" id="WP_319613197.1">
    <property type="nucleotide sequence ID" value="NZ_JAWXYB010000018.1"/>
</dbReference>
<accession>A0AAW9DM51</accession>
<evidence type="ECO:0000313" key="3">
    <source>
        <dbReference type="Proteomes" id="UP001279553"/>
    </source>
</evidence>
<sequence>MNTLAREDLPFPQSLPEFQRIFPDDAACADYLEKARWSDGFACPWCGVIGEPFRFAARPGVLRCRACRKDVGLMAGTVMERSHTPLSIWFWAAYLIASQTPGMSAVQFQRQLGLSRYETAFGILHKLRAGMVRPERDKIGGKPQEHVEVDETWVGGRTRGAGRGVHHKVLVSCAVEVRHRKPGTKLDRRKDGRYAGRVRLAVVPDRSAHSLCGFIEKAVAPGSLIVTDEWSGYTSLGKRGFDHHAIAECADPEVAEEFLPIIHLVFANLKTWIDGIHHGVSAKHLQAYLNEFTFRFNRRFYPFNAFRSLLAIAGGAAAPTFDGLYSGEWAHPTFSGCG</sequence>
<organism evidence="2 3">
    <name type="scientific">Acidiphilium acidophilum</name>
    <name type="common">Thiobacillus acidophilus</name>
    <dbReference type="NCBI Taxonomy" id="76588"/>
    <lineage>
        <taxon>Bacteria</taxon>
        <taxon>Pseudomonadati</taxon>
        <taxon>Pseudomonadota</taxon>
        <taxon>Alphaproteobacteria</taxon>
        <taxon>Acetobacterales</taxon>
        <taxon>Acidocellaceae</taxon>
        <taxon>Acidiphilium</taxon>
    </lineage>
</organism>
<reference evidence="2 3" key="1">
    <citation type="submission" date="2023-11" db="EMBL/GenBank/DDBJ databases">
        <title>MicrobeMod: A computational toolkit for identifying prokaryotic methylation and restriction-modification with nanopore sequencing.</title>
        <authorList>
            <person name="Crits-Christoph A."/>
            <person name="Kang S.C."/>
            <person name="Lee H."/>
            <person name="Ostrov N."/>
        </authorList>
    </citation>
    <scope>NUCLEOTIDE SEQUENCE [LARGE SCALE GENOMIC DNA]</scope>
    <source>
        <strain evidence="2 3">DSMZ 700</strain>
    </source>
</reference>
<dbReference type="EMBL" id="JAWXYB010000018">
    <property type="protein sequence ID" value="MDX5930239.1"/>
    <property type="molecule type" value="Genomic_DNA"/>
</dbReference>
<dbReference type="AlphaFoldDB" id="A0AAW9DM51"/>
<dbReference type="SMART" id="SM01126">
    <property type="entry name" value="DDE_Tnp_IS1595"/>
    <property type="match status" value="1"/>
</dbReference>
<dbReference type="Pfam" id="PF12762">
    <property type="entry name" value="DDE_Tnp_IS1595"/>
    <property type="match status" value="1"/>
</dbReference>